<name>A0A2S8GHX7_9BACT</name>
<evidence type="ECO:0000256" key="2">
    <source>
        <dbReference type="ARBA" id="ARBA00022723"/>
    </source>
</evidence>
<dbReference type="GO" id="GO:0046872">
    <property type="term" value="F:metal ion binding"/>
    <property type="evidence" value="ECO:0007669"/>
    <property type="project" value="UniProtKB-KW"/>
</dbReference>
<feature type="region of interest" description="Disordered" evidence="5">
    <location>
        <begin position="453"/>
        <end position="475"/>
    </location>
</feature>
<evidence type="ECO:0000313" key="8">
    <source>
        <dbReference type="EMBL" id="PQO44062.1"/>
    </source>
</evidence>
<dbReference type="InterPro" id="IPR024607">
    <property type="entry name" value="Sulfatase_CS"/>
</dbReference>
<feature type="domain" description="Sulfatase N-terminal" evidence="7">
    <location>
        <begin position="28"/>
        <end position="342"/>
    </location>
</feature>
<evidence type="ECO:0000256" key="4">
    <source>
        <dbReference type="ARBA" id="ARBA00022837"/>
    </source>
</evidence>
<dbReference type="Gene3D" id="3.40.720.10">
    <property type="entry name" value="Alkaline Phosphatase, subunit A"/>
    <property type="match status" value="1"/>
</dbReference>
<dbReference type="CDD" id="cd16026">
    <property type="entry name" value="GALNS_like"/>
    <property type="match status" value="1"/>
</dbReference>
<dbReference type="PROSITE" id="PS00523">
    <property type="entry name" value="SULFATASE_1"/>
    <property type="match status" value="1"/>
</dbReference>
<dbReference type="Pfam" id="PF00884">
    <property type="entry name" value="Sulfatase"/>
    <property type="match status" value="1"/>
</dbReference>
<dbReference type="Proteomes" id="UP000237819">
    <property type="component" value="Unassembled WGS sequence"/>
</dbReference>
<feature type="compositionally biased region" description="Basic and acidic residues" evidence="5">
    <location>
        <begin position="456"/>
        <end position="466"/>
    </location>
</feature>
<evidence type="ECO:0000256" key="3">
    <source>
        <dbReference type="ARBA" id="ARBA00022801"/>
    </source>
</evidence>
<keyword evidence="6" id="KW-0732">Signal</keyword>
<feature type="chain" id="PRO_5015565488" evidence="6">
    <location>
        <begin position="24"/>
        <end position="475"/>
    </location>
</feature>
<dbReference type="InterPro" id="IPR017850">
    <property type="entry name" value="Alkaline_phosphatase_core_sf"/>
</dbReference>
<keyword evidence="3" id="KW-0378">Hydrolase</keyword>
<dbReference type="PANTHER" id="PTHR42693">
    <property type="entry name" value="ARYLSULFATASE FAMILY MEMBER"/>
    <property type="match status" value="1"/>
</dbReference>
<protein>
    <submittedName>
        <fullName evidence="8">Arylsulfatase</fullName>
    </submittedName>
</protein>
<dbReference type="Gene3D" id="3.30.1120.10">
    <property type="match status" value="1"/>
</dbReference>
<dbReference type="EMBL" id="PUHZ01000021">
    <property type="protein sequence ID" value="PQO44062.1"/>
    <property type="molecule type" value="Genomic_DNA"/>
</dbReference>
<dbReference type="SUPFAM" id="SSF53649">
    <property type="entry name" value="Alkaline phosphatase-like"/>
    <property type="match status" value="1"/>
</dbReference>
<dbReference type="Pfam" id="PF14707">
    <property type="entry name" value="Sulfatase_C"/>
    <property type="match status" value="1"/>
</dbReference>
<comment type="caution">
    <text evidence="8">The sequence shown here is derived from an EMBL/GenBank/DDBJ whole genome shotgun (WGS) entry which is preliminary data.</text>
</comment>
<organism evidence="8 9">
    <name type="scientific">Blastopirellula marina</name>
    <dbReference type="NCBI Taxonomy" id="124"/>
    <lineage>
        <taxon>Bacteria</taxon>
        <taxon>Pseudomonadati</taxon>
        <taxon>Planctomycetota</taxon>
        <taxon>Planctomycetia</taxon>
        <taxon>Pirellulales</taxon>
        <taxon>Pirellulaceae</taxon>
        <taxon>Blastopirellula</taxon>
    </lineage>
</organism>
<proteinExistence type="inferred from homology"/>
<reference evidence="8 9" key="1">
    <citation type="submission" date="2018-02" db="EMBL/GenBank/DDBJ databases">
        <title>Comparative genomes isolates from brazilian mangrove.</title>
        <authorList>
            <person name="Araujo J.E."/>
            <person name="Taketani R.G."/>
            <person name="Silva M.C.P."/>
            <person name="Loureco M.V."/>
            <person name="Andreote F.D."/>
        </authorList>
    </citation>
    <scope>NUCLEOTIDE SEQUENCE [LARGE SCALE GENOMIC DNA]</scope>
    <source>
        <strain evidence="8 9">Nap-Phe MGV</strain>
    </source>
</reference>
<evidence type="ECO:0000256" key="6">
    <source>
        <dbReference type="SAM" id="SignalP"/>
    </source>
</evidence>
<comment type="similarity">
    <text evidence="1">Belongs to the sulfatase family.</text>
</comment>
<sequence length="475" mass="52056">MFRCLSLALVAGILPGLADFAAAAERPPNIVLFFVDNLGTGDVGCYGSQLHRTPNIDRLAAEGAKLTSFYVASGVCTPSRAALMTGCYPLRVDMHVSGAGGVVLRPLDTKGLNPQETTIAETLKSVGYATGIFGKWHLGDQPQFLPTRQGFDTFFGIPYSDDMVRELKPEIWPELPLMRDEEVMEAPVDRDYLVRRCTEETIKFIEANKDRPFFAYVPHTMPGSTNHPFASPAFHGKSQNGKYGDSVEELDWSTGQVLDALKRLDLDDDTLVIWTSDNGAPRRNPRQGSNLPYLGDGYNTSEGAMRMPCVIRWPGKVKPGYETDAICSTMDLLPTFAKLAGANLPENAIDGADIGPILFADSDAADDPASPWDEKGFAFYYMDQLQAVRAGRWKLYLPLDPQDAKRIPPAASKQGAPALYDVRSDLHEDHEVAAKNPEAVAQLTKLANQIRNQVAAERRPAGKEENPQALVKQGK</sequence>
<evidence type="ECO:0000259" key="7">
    <source>
        <dbReference type="Pfam" id="PF00884"/>
    </source>
</evidence>
<dbReference type="InterPro" id="IPR050738">
    <property type="entry name" value="Sulfatase"/>
</dbReference>
<evidence type="ECO:0000256" key="1">
    <source>
        <dbReference type="ARBA" id="ARBA00008779"/>
    </source>
</evidence>
<gene>
    <name evidence="8" type="ORF">C5Y93_21210</name>
</gene>
<dbReference type="OrthoDB" id="9783154at2"/>
<dbReference type="AlphaFoldDB" id="A0A2S8GHX7"/>
<dbReference type="PANTHER" id="PTHR42693:SF53">
    <property type="entry name" value="ENDO-4-O-SULFATASE"/>
    <property type="match status" value="1"/>
</dbReference>
<keyword evidence="2" id="KW-0479">Metal-binding</keyword>
<accession>A0A2S8GHX7</accession>
<evidence type="ECO:0000256" key="5">
    <source>
        <dbReference type="SAM" id="MobiDB-lite"/>
    </source>
</evidence>
<dbReference type="RefSeq" id="WP_105337461.1">
    <property type="nucleotide sequence ID" value="NZ_PUHZ01000021.1"/>
</dbReference>
<keyword evidence="4" id="KW-0106">Calcium</keyword>
<feature type="signal peptide" evidence="6">
    <location>
        <begin position="1"/>
        <end position="23"/>
    </location>
</feature>
<dbReference type="GO" id="GO:0004065">
    <property type="term" value="F:arylsulfatase activity"/>
    <property type="evidence" value="ECO:0007669"/>
    <property type="project" value="TreeGrafter"/>
</dbReference>
<dbReference type="InterPro" id="IPR000917">
    <property type="entry name" value="Sulfatase_N"/>
</dbReference>
<evidence type="ECO:0000313" key="9">
    <source>
        <dbReference type="Proteomes" id="UP000237819"/>
    </source>
</evidence>